<name>A0A3N4I834_ASCIM</name>
<gene>
    <name evidence="1" type="ORF">BJ508DRAFT_375915</name>
</gene>
<keyword evidence="2" id="KW-1185">Reference proteome</keyword>
<accession>A0A3N4I834</accession>
<proteinExistence type="predicted"/>
<evidence type="ECO:0000313" key="2">
    <source>
        <dbReference type="Proteomes" id="UP000275078"/>
    </source>
</evidence>
<reference evidence="1 2" key="1">
    <citation type="journal article" date="2018" name="Nat. Ecol. Evol.">
        <title>Pezizomycetes genomes reveal the molecular basis of ectomycorrhizal truffle lifestyle.</title>
        <authorList>
            <person name="Murat C."/>
            <person name="Payen T."/>
            <person name="Noel B."/>
            <person name="Kuo A."/>
            <person name="Morin E."/>
            <person name="Chen J."/>
            <person name="Kohler A."/>
            <person name="Krizsan K."/>
            <person name="Balestrini R."/>
            <person name="Da Silva C."/>
            <person name="Montanini B."/>
            <person name="Hainaut M."/>
            <person name="Levati E."/>
            <person name="Barry K.W."/>
            <person name="Belfiori B."/>
            <person name="Cichocki N."/>
            <person name="Clum A."/>
            <person name="Dockter R.B."/>
            <person name="Fauchery L."/>
            <person name="Guy J."/>
            <person name="Iotti M."/>
            <person name="Le Tacon F."/>
            <person name="Lindquist E.A."/>
            <person name="Lipzen A."/>
            <person name="Malagnac F."/>
            <person name="Mello A."/>
            <person name="Molinier V."/>
            <person name="Miyauchi S."/>
            <person name="Poulain J."/>
            <person name="Riccioni C."/>
            <person name="Rubini A."/>
            <person name="Sitrit Y."/>
            <person name="Splivallo R."/>
            <person name="Traeger S."/>
            <person name="Wang M."/>
            <person name="Zifcakova L."/>
            <person name="Wipf D."/>
            <person name="Zambonelli A."/>
            <person name="Paolocci F."/>
            <person name="Nowrousian M."/>
            <person name="Ottonello S."/>
            <person name="Baldrian P."/>
            <person name="Spatafora J.W."/>
            <person name="Henrissat B."/>
            <person name="Nagy L.G."/>
            <person name="Aury J.M."/>
            <person name="Wincker P."/>
            <person name="Grigoriev I.V."/>
            <person name="Bonfante P."/>
            <person name="Martin F.M."/>
        </authorList>
    </citation>
    <scope>NUCLEOTIDE SEQUENCE [LARGE SCALE GENOMIC DNA]</scope>
    <source>
        <strain evidence="1 2">RN42</strain>
    </source>
</reference>
<organism evidence="1 2">
    <name type="scientific">Ascobolus immersus RN42</name>
    <dbReference type="NCBI Taxonomy" id="1160509"/>
    <lineage>
        <taxon>Eukaryota</taxon>
        <taxon>Fungi</taxon>
        <taxon>Dikarya</taxon>
        <taxon>Ascomycota</taxon>
        <taxon>Pezizomycotina</taxon>
        <taxon>Pezizomycetes</taxon>
        <taxon>Pezizales</taxon>
        <taxon>Ascobolaceae</taxon>
        <taxon>Ascobolus</taxon>
    </lineage>
</organism>
<dbReference type="AlphaFoldDB" id="A0A3N4I834"/>
<protein>
    <submittedName>
        <fullName evidence="1">Uncharacterized protein</fullName>
    </submittedName>
</protein>
<dbReference type="EMBL" id="ML119673">
    <property type="protein sequence ID" value="RPA82225.1"/>
    <property type="molecule type" value="Genomic_DNA"/>
</dbReference>
<evidence type="ECO:0000313" key="1">
    <source>
        <dbReference type="EMBL" id="RPA82225.1"/>
    </source>
</evidence>
<sequence>MSYLEILPISTPDVEHQSCSGVPKPLKCARCKRLHSFSYIRKIDPARHCHRPFYKNTKFHGSPIIHPSAAFLPESERETMIYQHCLGDLRSGTKTEIRTYFLTVPKSDIDSLRQPFEVFSQRERYKIYARHSQDSGVDALFVHGNHGSQCCVRCGRLPGTGRKMGQTQRFRIPMDTGKLYTMIRFSVPYCADEKECENKADEVSSGGKSEEDFEELRVEIGINMEVMQEIWLERAQGIRPVLKGRGVGEEEKDLFLVLMGKFKKPE</sequence>
<dbReference type="Proteomes" id="UP000275078">
    <property type="component" value="Unassembled WGS sequence"/>
</dbReference>